<name>A0A2A4HNK3_9GAMM</name>
<dbReference type="GO" id="GO:0005886">
    <property type="term" value="C:plasma membrane"/>
    <property type="evidence" value="ECO:0007669"/>
    <property type="project" value="UniProtKB-SubCell"/>
</dbReference>
<proteinExistence type="inferred from homology"/>
<keyword evidence="4" id="KW-0997">Cell inner membrane</keyword>
<evidence type="ECO:0000256" key="7">
    <source>
        <dbReference type="ARBA" id="ARBA00023136"/>
    </source>
</evidence>
<keyword evidence="3" id="KW-1003">Cell membrane</keyword>
<feature type="transmembrane region" description="Helical" evidence="9">
    <location>
        <begin position="20"/>
        <end position="38"/>
    </location>
</feature>
<feature type="transmembrane region" description="Helical" evidence="9">
    <location>
        <begin position="239"/>
        <end position="256"/>
    </location>
</feature>
<keyword evidence="2" id="KW-0813">Transport</keyword>
<evidence type="ECO:0000256" key="2">
    <source>
        <dbReference type="ARBA" id="ARBA00022448"/>
    </source>
</evidence>
<evidence type="ECO:0000256" key="3">
    <source>
        <dbReference type="ARBA" id="ARBA00022475"/>
    </source>
</evidence>
<sequence>MSNFQSDRVGRISFPPARQWLFPLLVVAGVVLFAKWVIAPSDSGHLEMSLWLGVSFGALLQRSRFCFYCVSRDFFERRDAAGLLGIVAALAVGLVGYHFIFGAFMPVPRADRLPPGAHIGPISWVLVVGAFTFGIGMSLARSCVSALFYRLGEGMATAPIGLLGVIVGFALGFASWNTLYLQAIQSAPVIWLPHYLGYEGALWLQLVVLASVALVLAWRHQIMPASNTTMWWRKRWPTWAGGLLIGALAALAYLRVGPFGVTAEIGSLARTGADTFGWLPTRLEGLDTFRGCATVIKETLWSNNGLFVIGVTLGAFASALSAGDVVFKKPSFKELTRTFAGGVLMGWGAMVALGCTVGTLLSGIMASALSGWVFAVFCMAGLYLGWRIQYRG</sequence>
<comment type="caution">
    <text evidence="10">The sequence shown here is derived from an EMBL/GenBank/DDBJ whole genome shotgun (WGS) entry which is preliminary data.</text>
</comment>
<evidence type="ECO:0000256" key="5">
    <source>
        <dbReference type="ARBA" id="ARBA00022692"/>
    </source>
</evidence>
<keyword evidence="11" id="KW-1185">Reference proteome</keyword>
<feature type="transmembrane region" description="Helical" evidence="9">
    <location>
        <begin position="339"/>
        <end position="361"/>
    </location>
</feature>
<accession>A0A2A4HNK3</accession>
<evidence type="ECO:0000256" key="9">
    <source>
        <dbReference type="SAM" id="Phobius"/>
    </source>
</evidence>
<keyword evidence="7 9" id="KW-0472">Membrane</keyword>
<feature type="transmembrane region" description="Helical" evidence="9">
    <location>
        <begin position="306"/>
        <end position="327"/>
    </location>
</feature>
<dbReference type="Proteomes" id="UP000218677">
    <property type="component" value="Unassembled WGS sequence"/>
</dbReference>
<evidence type="ECO:0000313" key="11">
    <source>
        <dbReference type="Proteomes" id="UP000218677"/>
    </source>
</evidence>
<feature type="transmembrane region" description="Helical" evidence="9">
    <location>
        <begin position="124"/>
        <end position="148"/>
    </location>
</feature>
<protein>
    <submittedName>
        <fullName evidence="10">Uncharacterized protein</fullName>
    </submittedName>
</protein>
<dbReference type="PANTHER" id="PTHR30574">
    <property type="entry name" value="INNER MEMBRANE PROTEIN YEDE"/>
    <property type="match status" value="1"/>
</dbReference>
<gene>
    <name evidence="10" type="ORF">CPA45_10960</name>
</gene>
<comment type="subcellular location">
    <subcellularLocation>
        <location evidence="1">Cell inner membrane</location>
        <topology evidence="1">Multi-pass membrane protein</topology>
    </subcellularLocation>
</comment>
<dbReference type="PANTHER" id="PTHR30574:SF1">
    <property type="entry name" value="SULPHUR TRANSPORT DOMAIN-CONTAINING PROTEIN"/>
    <property type="match status" value="1"/>
</dbReference>
<evidence type="ECO:0000256" key="4">
    <source>
        <dbReference type="ARBA" id="ARBA00022519"/>
    </source>
</evidence>
<organism evidence="10 11">
    <name type="scientific">Vreelandella nigrificans</name>
    <dbReference type="NCBI Taxonomy" id="2042704"/>
    <lineage>
        <taxon>Bacteria</taxon>
        <taxon>Pseudomonadati</taxon>
        <taxon>Pseudomonadota</taxon>
        <taxon>Gammaproteobacteria</taxon>
        <taxon>Oceanospirillales</taxon>
        <taxon>Halomonadaceae</taxon>
        <taxon>Vreelandella</taxon>
    </lineage>
</organism>
<reference evidence="11" key="1">
    <citation type="submission" date="2017-09" db="EMBL/GenBank/DDBJ databases">
        <authorList>
            <person name="Cho G.-S."/>
            <person name="Oguntoyinbo F.A."/>
            <person name="Cnockaert M."/>
            <person name="Kabisch J."/>
            <person name="Neve H."/>
            <person name="Bockelmann W."/>
            <person name="Wenning M."/>
            <person name="Franz C.M."/>
            <person name="Vandamme P."/>
        </authorList>
    </citation>
    <scope>NUCLEOTIDE SEQUENCE [LARGE SCALE GENOMIC DNA]</scope>
    <source>
        <strain evidence="11">MBT G8648</strain>
    </source>
</reference>
<dbReference type="OrthoDB" id="9794165at2"/>
<keyword evidence="6 9" id="KW-1133">Transmembrane helix</keyword>
<evidence type="ECO:0000313" key="10">
    <source>
        <dbReference type="EMBL" id="PCF95683.1"/>
    </source>
</evidence>
<dbReference type="Pfam" id="PF04143">
    <property type="entry name" value="Sulf_transp"/>
    <property type="match status" value="1"/>
</dbReference>
<dbReference type="EMBL" id="NWUX01000008">
    <property type="protein sequence ID" value="PCF95683.1"/>
    <property type="molecule type" value="Genomic_DNA"/>
</dbReference>
<evidence type="ECO:0000256" key="6">
    <source>
        <dbReference type="ARBA" id="ARBA00022989"/>
    </source>
</evidence>
<evidence type="ECO:0000256" key="8">
    <source>
        <dbReference type="ARBA" id="ARBA00035655"/>
    </source>
</evidence>
<feature type="transmembrane region" description="Helical" evidence="9">
    <location>
        <begin position="367"/>
        <end position="386"/>
    </location>
</feature>
<feature type="transmembrane region" description="Helical" evidence="9">
    <location>
        <begin position="160"/>
        <end position="180"/>
    </location>
</feature>
<dbReference type="RefSeq" id="WP_096651695.1">
    <property type="nucleotide sequence ID" value="NZ_NWUX01000008.1"/>
</dbReference>
<keyword evidence="5 9" id="KW-0812">Transmembrane</keyword>
<dbReference type="AlphaFoldDB" id="A0A2A4HNK3"/>
<feature type="transmembrane region" description="Helical" evidence="9">
    <location>
        <begin position="200"/>
        <end position="218"/>
    </location>
</feature>
<comment type="similarity">
    <text evidence="8">Belongs to the TsuA/YedE (TC 9.B.102) family.</text>
</comment>
<feature type="transmembrane region" description="Helical" evidence="9">
    <location>
        <begin position="82"/>
        <end position="104"/>
    </location>
</feature>
<dbReference type="InterPro" id="IPR007272">
    <property type="entry name" value="Sulf_transp_TsuA/YedE"/>
</dbReference>
<evidence type="ECO:0000256" key="1">
    <source>
        <dbReference type="ARBA" id="ARBA00004429"/>
    </source>
</evidence>